<evidence type="ECO:0000256" key="2">
    <source>
        <dbReference type="ARBA" id="ARBA00022692"/>
    </source>
</evidence>
<name>A0ABS3HLH6_9ENTE</name>
<keyword evidence="3 5" id="KW-1133">Transmembrane helix</keyword>
<keyword evidence="2 5" id="KW-0812">Transmembrane</keyword>
<evidence type="ECO:0000256" key="1">
    <source>
        <dbReference type="ARBA" id="ARBA00004141"/>
    </source>
</evidence>
<dbReference type="EMBL" id="JAFLVR010000054">
    <property type="protein sequence ID" value="MBO0454299.1"/>
    <property type="molecule type" value="Genomic_DNA"/>
</dbReference>
<keyword evidence="7" id="KW-0436">Ligase</keyword>
<feature type="transmembrane region" description="Helical" evidence="5">
    <location>
        <begin position="201"/>
        <end position="219"/>
    </location>
</feature>
<sequence>MEKLNGKFIKNLEIVFLISWEILLIIRMISVYSLLPYNLDTLLFTIISFFGIILLLKNLIQWVKHERSINLYLFLFLCASLMSTFINGPSNILGNFKILIWQSLYCLVVFEIGKENRKKVFSIFSSILKVSWFILIFISIIMFFLKFSFVAPLEKLYYGLRIGFVENRLFGVFVEPNLAATVSFVVVLLSLSTIKKNETTISRIFPIVNIIFQIIFISLSGSRTVLIEIIACTFIGCFFLTIKRSKQMTSIMKGICTSLILTATFLFGLSVIQKACITIANQYEVPSITSSFDKKKLNDNKVDKAVSLDRKDVEDNSDISNSRFKLWGSAYEIFKDTPIFGTSPRGLVPYAQKNLPHTWIAHKGQTPHNMFFYSLASIGLLGTIPLFLFLLLSIFRTLKNLWNAIEINYSQYLTDALIVLAVLISGLLAPDLIFYNKFGSLLFWLFWGAISLTKKDIILNKKSSGFIEEK</sequence>
<evidence type="ECO:0000259" key="6">
    <source>
        <dbReference type="Pfam" id="PF04932"/>
    </source>
</evidence>
<keyword evidence="8" id="KW-1185">Reference proteome</keyword>
<evidence type="ECO:0000313" key="7">
    <source>
        <dbReference type="EMBL" id="MBO0454299.1"/>
    </source>
</evidence>
<gene>
    <name evidence="7" type="ORF">JZO85_18735</name>
</gene>
<feature type="transmembrane region" description="Helical" evidence="5">
    <location>
        <begin position="41"/>
        <end position="60"/>
    </location>
</feature>
<feature type="transmembrane region" description="Helical" evidence="5">
    <location>
        <begin position="225"/>
        <end position="242"/>
    </location>
</feature>
<reference evidence="7 8" key="1">
    <citation type="submission" date="2021-03" db="EMBL/GenBank/DDBJ databases">
        <title>Enterococcal diversity collection.</title>
        <authorList>
            <person name="Gilmore M.S."/>
            <person name="Schwartzman J."/>
            <person name="Van Tyne D."/>
            <person name="Martin M."/>
            <person name="Earl A.M."/>
            <person name="Manson A.L."/>
            <person name="Straub T."/>
            <person name="Salamzade R."/>
            <person name="Saavedra J."/>
            <person name="Lebreton F."/>
            <person name="Prichula J."/>
            <person name="Schaufler K."/>
            <person name="Gaca A."/>
            <person name="Sgardioli B."/>
            <person name="Wagenaar J."/>
            <person name="Strong T."/>
        </authorList>
    </citation>
    <scope>NUCLEOTIDE SEQUENCE [LARGE SCALE GENOMIC DNA]</scope>
    <source>
        <strain evidence="7 8">MJM16</strain>
    </source>
</reference>
<feature type="domain" description="O-antigen ligase-related" evidence="6">
    <location>
        <begin position="210"/>
        <end position="385"/>
    </location>
</feature>
<feature type="transmembrane region" description="Helical" evidence="5">
    <location>
        <begin position="370"/>
        <end position="395"/>
    </location>
</feature>
<feature type="transmembrane region" description="Helical" evidence="5">
    <location>
        <begin position="130"/>
        <end position="149"/>
    </location>
</feature>
<dbReference type="RefSeq" id="WP_207110038.1">
    <property type="nucleotide sequence ID" value="NZ_JAFLVR010000054.1"/>
</dbReference>
<organism evidence="7 8">
    <name type="scientific">Candidatus Enterococcus murrayae</name>
    <dbReference type="NCBI Taxonomy" id="2815321"/>
    <lineage>
        <taxon>Bacteria</taxon>
        <taxon>Bacillati</taxon>
        <taxon>Bacillota</taxon>
        <taxon>Bacilli</taxon>
        <taxon>Lactobacillales</taxon>
        <taxon>Enterococcaceae</taxon>
        <taxon>Enterococcus</taxon>
    </lineage>
</organism>
<dbReference type="InterPro" id="IPR007016">
    <property type="entry name" value="O-antigen_ligase-rel_domated"/>
</dbReference>
<protein>
    <submittedName>
        <fullName evidence="7">O-antigen ligase family protein</fullName>
    </submittedName>
</protein>
<accession>A0ABS3HLH6</accession>
<dbReference type="Pfam" id="PF04932">
    <property type="entry name" value="Wzy_C"/>
    <property type="match status" value="1"/>
</dbReference>
<feature type="transmembrane region" description="Helical" evidence="5">
    <location>
        <begin position="169"/>
        <end position="189"/>
    </location>
</feature>
<dbReference type="PANTHER" id="PTHR37422:SF13">
    <property type="entry name" value="LIPOPOLYSACCHARIDE BIOSYNTHESIS PROTEIN PA4999-RELATED"/>
    <property type="match status" value="1"/>
</dbReference>
<keyword evidence="4 5" id="KW-0472">Membrane</keyword>
<feature type="transmembrane region" description="Helical" evidence="5">
    <location>
        <begin position="407"/>
        <end position="428"/>
    </location>
</feature>
<dbReference type="PANTHER" id="PTHR37422">
    <property type="entry name" value="TEICHURONIC ACID BIOSYNTHESIS PROTEIN TUAE"/>
    <property type="match status" value="1"/>
</dbReference>
<dbReference type="Proteomes" id="UP000664495">
    <property type="component" value="Unassembled WGS sequence"/>
</dbReference>
<feature type="transmembrane region" description="Helical" evidence="5">
    <location>
        <begin position="92"/>
        <end position="110"/>
    </location>
</feature>
<evidence type="ECO:0000256" key="3">
    <source>
        <dbReference type="ARBA" id="ARBA00022989"/>
    </source>
</evidence>
<feature type="transmembrane region" description="Helical" evidence="5">
    <location>
        <begin position="69"/>
        <end position="86"/>
    </location>
</feature>
<comment type="subcellular location">
    <subcellularLocation>
        <location evidence="1">Membrane</location>
        <topology evidence="1">Multi-pass membrane protein</topology>
    </subcellularLocation>
</comment>
<feature type="transmembrane region" description="Helical" evidence="5">
    <location>
        <begin position="12"/>
        <end position="35"/>
    </location>
</feature>
<feature type="transmembrane region" description="Helical" evidence="5">
    <location>
        <begin position="254"/>
        <end position="272"/>
    </location>
</feature>
<evidence type="ECO:0000256" key="5">
    <source>
        <dbReference type="SAM" id="Phobius"/>
    </source>
</evidence>
<dbReference type="InterPro" id="IPR051533">
    <property type="entry name" value="WaaL-like"/>
</dbReference>
<comment type="caution">
    <text evidence="7">The sequence shown here is derived from an EMBL/GenBank/DDBJ whole genome shotgun (WGS) entry which is preliminary data.</text>
</comment>
<proteinExistence type="predicted"/>
<evidence type="ECO:0000256" key="4">
    <source>
        <dbReference type="ARBA" id="ARBA00023136"/>
    </source>
</evidence>
<evidence type="ECO:0000313" key="8">
    <source>
        <dbReference type="Proteomes" id="UP000664495"/>
    </source>
</evidence>
<dbReference type="GO" id="GO:0016874">
    <property type="term" value="F:ligase activity"/>
    <property type="evidence" value="ECO:0007669"/>
    <property type="project" value="UniProtKB-KW"/>
</dbReference>